<evidence type="ECO:0000256" key="7">
    <source>
        <dbReference type="PIRSR" id="PIRSR604254-1"/>
    </source>
</evidence>
<name>A0A7T4R3T3_9GAMM</name>
<dbReference type="Pfam" id="PF03006">
    <property type="entry name" value="HlyIII"/>
    <property type="match status" value="1"/>
</dbReference>
<dbReference type="GO" id="GO:0005886">
    <property type="term" value="C:plasma membrane"/>
    <property type="evidence" value="ECO:0007669"/>
    <property type="project" value="UniProtKB-SubCell"/>
</dbReference>
<feature type="transmembrane region" description="Helical" evidence="8">
    <location>
        <begin position="185"/>
        <end position="205"/>
    </location>
</feature>
<dbReference type="EMBL" id="CP066167">
    <property type="protein sequence ID" value="QQD19770.1"/>
    <property type="molecule type" value="Genomic_DNA"/>
</dbReference>
<gene>
    <name evidence="9" type="ORF">I6N98_07985</name>
</gene>
<dbReference type="InterPro" id="IPR004254">
    <property type="entry name" value="AdipoR/HlyIII-related"/>
</dbReference>
<dbReference type="NCBIfam" id="TIGR01065">
    <property type="entry name" value="hlyIII"/>
    <property type="match status" value="1"/>
</dbReference>
<dbReference type="AlphaFoldDB" id="A0A7T4R3T3"/>
<feature type="binding site" evidence="7">
    <location>
        <position position="183"/>
    </location>
    <ligand>
        <name>Zn(2+)</name>
        <dbReference type="ChEBI" id="CHEBI:29105"/>
    </ligand>
</feature>
<keyword evidence="10" id="KW-1185">Reference proteome</keyword>
<dbReference type="PANTHER" id="PTHR20855">
    <property type="entry name" value="ADIPOR/PROGESTIN RECEPTOR-RELATED"/>
    <property type="match status" value="1"/>
</dbReference>
<dbReference type="KEGG" id="snan:I6N98_07985"/>
<evidence type="ECO:0000256" key="1">
    <source>
        <dbReference type="ARBA" id="ARBA00004651"/>
    </source>
</evidence>
<keyword evidence="7" id="KW-0479">Metal-binding</keyword>
<dbReference type="RefSeq" id="WP_198571254.1">
    <property type="nucleotide sequence ID" value="NZ_CP066167.1"/>
</dbReference>
<proteinExistence type="inferred from homology"/>
<feature type="transmembrane region" description="Helical" evidence="8">
    <location>
        <begin position="76"/>
        <end position="94"/>
    </location>
</feature>
<keyword evidence="3" id="KW-1003">Cell membrane</keyword>
<dbReference type="GO" id="GO:0046872">
    <property type="term" value="F:metal ion binding"/>
    <property type="evidence" value="ECO:0007669"/>
    <property type="project" value="UniProtKB-KW"/>
</dbReference>
<evidence type="ECO:0000256" key="8">
    <source>
        <dbReference type="SAM" id="Phobius"/>
    </source>
</evidence>
<feature type="transmembrane region" description="Helical" evidence="8">
    <location>
        <begin position="100"/>
        <end position="116"/>
    </location>
</feature>
<feature type="binding site" evidence="7">
    <location>
        <position position="60"/>
    </location>
    <ligand>
        <name>Zn(2+)</name>
        <dbReference type="ChEBI" id="CHEBI:29105"/>
    </ligand>
</feature>
<evidence type="ECO:0000256" key="6">
    <source>
        <dbReference type="ARBA" id="ARBA00023136"/>
    </source>
</evidence>
<keyword evidence="4 8" id="KW-0812">Transmembrane</keyword>
<comment type="subcellular location">
    <subcellularLocation>
        <location evidence="1">Cell membrane</location>
        <topology evidence="1">Multi-pass membrane protein</topology>
    </subcellularLocation>
</comment>
<feature type="transmembrane region" description="Helical" evidence="8">
    <location>
        <begin position="154"/>
        <end position="173"/>
    </location>
</feature>
<dbReference type="Proteomes" id="UP000596063">
    <property type="component" value="Chromosome"/>
</dbReference>
<protein>
    <submittedName>
        <fullName evidence="9">Hemolysin III family protein</fullName>
    </submittedName>
</protein>
<accession>A0A7T4R3T3</accession>
<dbReference type="PANTHER" id="PTHR20855:SF3">
    <property type="entry name" value="LD03007P"/>
    <property type="match status" value="1"/>
</dbReference>
<evidence type="ECO:0000256" key="2">
    <source>
        <dbReference type="ARBA" id="ARBA00008488"/>
    </source>
</evidence>
<dbReference type="GO" id="GO:0140911">
    <property type="term" value="F:pore-forming activity"/>
    <property type="evidence" value="ECO:0007669"/>
    <property type="project" value="InterPro"/>
</dbReference>
<feature type="binding site" evidence="7">
    <location>
        <position position="187"/>
    </location>
    <ligand>
        <name>Zn(2+)</name>
        <dbReference type="ChEBI" id="CHEBI:29105"/>
    </ligand>
</feature>
<keyword evidence="5 8" id="KW-1133">Transmembrane helix</keyword>
<evidence type="ECO:0000256" key="4">
    <source>
        <dbReference type="ARBA" id="ARBA00022692"/>
    </source>
</evidence>
<evidence type="ECO:0000313" key="9">
    <source>
        <dbReference type="EMBL" id="QQD19770.1"/>
    </source>
</evidence>
<evidence type="ECO:0000256" key="3">
    <source>
        <dbReference type="ARBA" id="ARBA00022475"/>
    </source>
</evidence>
<feature type="transmembrane region" description="Helical" evidence="8">
    <location>
        <begin position="128"/>
        <end position="148"/>
    </location>
</feature>
<feature type="transmembrane region" description="Helical" evidence="8">
    <location>
        <begin position="12"/>
        <end position="31"/>
    </location>
</feature>
<sequence length="206" mass="22938">MHPGERFNSFTHLAGVVAAIVGAPLLVWPALLAGHGWKIAGLSIYCVCLIALYLFSTLYHSTKGQHKALFRHLDHLAIYLLIAGTYTPFLLITLRGGNGWWMFAVIWLLAVVGMVLESVSSSQRRRLWSIPIYLLMGWLSLLLIKPLFAALPPAGFNLLLIGGVAYTSGIIFYALDKKVSFFHGIWHLFVLAGSVCHYLTIYYYVA</sequence>
<evidence type="ECO:0000256" key="5">
    <source>
        <dbReference type="ARBA" id="ARBA00022989"/>
    </source>
</evidence>
<dbReference type="InterPro" id="IPR005744">
    <property type="entry name" value="Hy-lIII"/>
</dbReference>
<keyword evidence="7" id="KW-0862">Zinc</keyword>
<evidence type="ECO:0000313" key="10">
    <source>
        <dbReference type="Proteomes" id="UP000596063"/>
    </source>
</evidence>
<feature type="transmembrane region" description="Helical" evidence="8">
    <location>
        <begin position="37"/>
        <end position="55"/>
    </location>
</feature>
<comment type="similarity">
    <text evidence="2">Belongs to the UPF0073 (Hly-III) family.</text>
</comment>
<organism evidence="9 10">
    <name type="scientific">Spongiibacter nanhainus</name>
    <dbReference type="NCBI Taxonomy" id="2794344"/>
    <lineage>
        <taxon>Bacteria</taxon>
        <taxon>Pseudomonadati</taxon>
        <taxon>Pseudomonadota</taxon>
        <taxon>Gammaproteobacteria</taxon>
        <taxon>Cellvibrionales</taxon>
        <taxon>Spongiibacteraceae</taxon>
        <taxon>Spongiibacter</taxon>
    </lineage>
</organism>
<keyword evidence="6 8" id="KW-0472">Membrane</keyword>
<reference evidence="9 10" key="1">
    <citation type="submission" date="2020-12" db="EMBL/GenBank/DDBJ databases">
        <authorList>
            <person name="Shan Y."/>
        </authorList>
    </citation>
    <scope>NUCLEOTIDE SEQUENCE [LARGE SCALE GENOMIC DNA]</scope>
    <source>
        <strain evidence="10">csc3.9</strain>
    </source>
</reference>